<dbReference type="Proteomes" id="UP000515947">
    <property type="component" value="Chromosome"/>
</dbReference>
<dbReference type="GO" id="GO:0003677">
    <property type="term" value="F:DNA binding"/>
    <property type="evidence" value="ECO:0007669"/>
    <property type="project" value="InterPro"/>
</dbReference>
<gene>
    <name evidence="4" type="ORF">H9L09_17380</name>
</gene>
<dbReference type="Gene3D" id="1.10.260.40">
    <property type="entry name" value="lambda repressor-like DNA-binding domains"/>
    <property type="match status" value="1"/>
</dbReference>
<sequence>MIDDFVTEPAYDPVVGPELLAARTRLGLTVDELADRTRIRPHVIESIEVDDFAPCGGDFYARGHLRTLARVLGQDPAPLLQRFDDRYATAPINARRVFEAELATGMTGSMRRTVGGPNWGLLIGAVLVLVMAWGVIRLFETEPPALLQTPGTALNGSAGLPQERDAREAAAAAAAPMPVTLVAADGAPVERVLVRDGDGTVVWAGRLAAGERKSLKVDPPMTVRAADAGAVRVLVRGRDRGLVGGDGEPDRRTFRRPAAR</sequence>
<dbReference type="InterPro" id="IPR010982">
    <property type="entry name" value="Lambda_DNA-bd_dom_sf"/>
</dbReference>
<dbReference type="RefSeq" id="WP_187578082.1">
    <property type="nucleotide sequence ID" value="NZ_CP060713.1"/>
</dbReference>
<organism evidence="4 5">
    <name type="scientific">Nocardioides mesophilus</name>
    <dbReference type="NCBI Taxonomy" id="433659"/>
    <lineage>
        <taxon>Bacteria</taxon>
        <taxon>Bacillati</taxon>
        <taxon>Actinomycetota</taxon>
        <taxon>Actinomycetes</taxon>
        <taxon>Propionibacteriales</taxon>
        <taxon>Nocardioidaceae</taxon>
        <taxon>Nocardioides</taxon>
    </lineage>
</organism>
<dbReference type="SUPFAM" id="SSF47413">
    <property type="entry name" value="lambda repressor-like DNA-binding domains"/>
    <property type="match status" value="1"/>
</dbReference>
<dbReference type="Pfam" id="PF13413">
    <property type="entry name" value="HTH_25"/>
    <property type="match status" value="1"/>
</dbReference>
<evidence type="ECO:0000256" key="2">
    <source>
        <dbReference type="SAM" id="Phobius"/>
    </source>
</evidence>
<name>A0A7G9R9G5_9ACTN</name>
<dbReference type="AlphaFoldDB" id="A0A7G9R9G5"/>
<reference evidence="4 5" key="1">
    <citation type="submission" date="2020-08" db="EMBL/GenBank/DDBJ databases">
        <title>Genome sequence of Nocardioides mesophilus KACC 16243T.</title>
        <authorList>
            <person name="Hyun D.-W."/>
            <person name="Bae J.-W."/>
        </authorList>
    </citation>
    <scope>NUCLEOTIDE SEQUENCE [LARGE SCALE GENOMIC DNA]</scope>
    <source>
        <strain evidence="4 5">KACC 16243</strain>
    </source>
</reference>
<feature type="transmembrane region" description="Helical" evidence="2">
    <location>
        <begin position="119"/>
        <end position="139"/>
    </location>
</feature>
<dbReference type="InterPro" id="IPR025194">
    <property type="entry name" value="RodZ-like_C"/>
</dbReference>
<feature type="region of interest" description="Disordered" evidence="1">
    <location>
        <begin position="239"/>
        <end position="260"/>
    </location>
</feature>
<dbReference type="KEGG" id="nmes:H9L09_17380"/>
<keyword evidence="2" id="KW-0812">Transmembrane</keyword>
<proteinExistence type="predicted"/>
<evidence type="ECO:0000313" key="4">
    <source>
        <dbReference type="EMBL" id="QNN52240.1"/>
    </source>
</evidence>
<dbReference type="PANTHER" id="PTHR34475">
    <property type="match status" value="1"/>
</dbReference>
<dbReference type="InterPro" id="IPR050400">
    <property type="entry name" value="Bact_Cytoskel_RodZ"/>
</dbReference>
<dbReference type="PANTHER" id="PTHR34475:SF1">
    <property type="entry name" value="CYTOSKELETON PROTEIN RODZ"/>
    <property type="match status" value="1"/>
</dbReference>
<keyword evidence="2" id="KW-0472">Membrane</keyword>
<evidence type="ECO:0000259" key="3">
    <source>
        <dbReference type="Pfam" id="PF13464"/>
    </source>
</evidence>
<dbReference type="EMBL" id="CP060713">
    <property type="protein sequence ID" value="QNN52240.1"/>
    <property type="molecule type" value="Genomic_DNA"/>
</dbReference>
<evidence type="ECO:0000256" key="1">
    <source>
        <dbReference type="SAM" id="MobiDB-lite"/>
    </source>
</evidence>
<feature type="domain" description="Cytoskeleton protein RodZ-like C-terminal" evidence="3">
    <location>
        <begin position="193"/>
        <end position="244"/>
    </location>
</feature>
<dbReference type="Pfam" id="PF13464">
    <property type="entry name" value="RodZ_C"/>
    <property type="match status" value="1"/>
</dbReference>
<keyword evidence="5" id="KW-1185">Reference proteome</keyword>
<accession>A0A7G9R9G5</accession>
<protein>
    <submittedName>
        <fullName evidence="4">DUF4115 domain-containing protein</fullName>
    </submittedName>
</protein>
<evidence type="ECO:0000313" key="5">
    <source>
        <dbReference type="Proteomes" id="UP000515947"/>
    </source>
</evidence>
<keyword evidence="2" id="KW-1133">Transmembrane helix</keyword>